<comment type="caution">
    <text evidence="1">The sequence shown here is derived from an EMBL/GenBank/DDBJ whole genome shotgun (WGS) entry which is preliminary data.</text>
</comment>
<name>A0A6B2M1E5_9BACT</name>
<evidence type="ECO:0000313" key="2">
    <source>
        <dbReference type="Proteomes" id="UP000478417"/>
    </source>
</evidence>
<protein>
    <submittedName>
        <fullName evidence="1">Uncharacterized protein</fullName>
    </submittedName>
</protein>
<evidence type="ECO:0000313" key="1">
    <source>
        <dbReference type="EMBL" id="NDV61897.1"/>
    </source>
</evidence>
<dbReference type="Proteomes" id="UP000478417">
    <property type="component" value="Unassembled WGS sequence"/>
</dbReference>
<proteinExistence type="predicted"/>
<sequence>MQADPIPVLDAFATKKKPMYPVGPGLRDYLRQYSREFELPVSYSRLLEWAESMPLYDADGEDTLWQTVIYRPEVWRRLNKHLTAIYALLKTEGDTSFVDHLYVDRVDYCTFGNSNPFRIRVVNSYNENQDYYYIKKSDASRIYGLELEHLLSPNRMHYFIAEDILVEEHVVGIPGDVFIETWLDDPHLNNIRLAKELVKFNERCFLRLLGDMRAYNFVVEVTPDFEDVQVKIRPMDFDQQSYSGRLKFYLPQFFKDNNKLVEFCVQQLNPQTARQYQKEEQSVIFRRIQLAETRVKRLLQCMCEDQISSDEKIDELRRGLAKHHKDKRFLRCTRMGHLVQTSLDLIEERVLRYRKQVETQFEDDI</sequence>
<keyword evidence="2" id="KW-1185">Reference proteome</keyword>
<accession>A0A6B2M1E5</accession>
<reference evidence="1 2" key="1">
    <citation type="submission" date="2020-02" db="EMBL/GenBank/DDBJ databases">
        <title>Albibacoteraceae fam. nov., the first described family within the subdivision 4 Verrucomicrobia.</title>
        <authorList>
            <person name="Xi F."/>
        </authorList>
    </citation>
    <scope>NUCLEOTIDE SEQUENCE [LARGE SCALE GENOMIC DNA]</scope>
    <source>
        <strain evidence="1 2">CK1056</strain>
    </source>
</reference>
<dbReference type="EMBL" id="JAAGNX010000001">
    <property type="protein sequence ID" value="NDV61897.1"/>
    <property type="molecule type" value="Genomic_DNA"/>
</dbReference>
<organism evidence="1 2">
    <name type="scientific">Oceanipulchritudo coccoides</name>
    <dbReference type="NCBI Taxonomy" id="2706888"/>
    <lineage>
        <taxon>Bacteria</taxon>
        <taxon>Pseudomonadati</taxon>
        <taxon>Verrucomicrobiota</taxon>
        <taxon>Opitutia</taxon>
        <taxon>Puniceicoccales</taxon>
        <taxon>Oceanipulchritudinaceae</taxon>
        <taxon>Oceanipulchritudo</taxon>
    </lineage>
</organism>
<dbReference type="AlphaFoldDB" id="A0A6B2M1E5"/>
<gene>
    <name evidence="1" type="ORF">G0Q06_05490</name>
</gene>